<evidence type="ECO:0000256" key="1">
    <source>
        <dbReference type="SAM" id="MobiDB-lite"/>
    </source>
</evidence>
<feature type="compositionally biased region" description="Basic and acidic residues" evidence="1">
    <location>
        <begin position="128"/>
        <end position="140"/>
    </location>
</feature>
<dbReference type="Pfam" id="PF13511">
    <property type="entry name" value="DUF4124"/>
    <property type="match status" value="1"/>
</dbReference>
<keyword evidence="4" id="KW-1185">Reference proteome</keyword>
<accession>A0AAV3U2L1</accession>
<proteinExistence type="predicted"/>
<evidence type="ECO:0000313" key="3">
    <source>
        <dbReference type="EMBL" id="GAA4942719.1"/>
    </source>
</evidence>
<organism evidence="3 4">
    <name type="scientific">Halioxenophilus aromaticivorans</name>
    <dbReference type="NCBI Taxonomy" id="1306992"/>
    <lineage>
        <taxon>Bacteria</taxon>
        <taxon>Pseudomonadati</taxon>
        <taxon>Pseudomonadota</taxon>
        <taxon>Gammaproteobacteria</taxon>
        <taxon>Alteromonadales</taxon>
        <taxon>Alteromonadaceae</taxon>
        <taxon>Halioxenophilus</taxon>
    </lineage>
</organism>
<protein>
    <recommendedName>
        <fullName evidence="2">DUF4124 domain-containing protein</fullName>
    </recommendedName>
</protein>
<comment type="caution">
    <text evidence="3">The sequence shown here is derived from an EMBL/GenBank/DDBJ whole genome shotgun (WGS) entry which is preliminary data.</text>
</comment>
<name>A0AAV3U2L1_9ALTE</name>
<dbReference type="Proteomes" id="UP001409585">
    <property type="component" value="Unassembled WGS sequence"/>
</dbReference>
<dbReference type="AlphaFoldDB" id="A0AAV3U2L1"/>
<evidence type="ECO:0000313" key="4">
    <source>
        <dbReference type="Proteomes" id="UP001409585"/>
    </source>
</evidence>
<gene>
    <name evidence="3" type="ORF">GCM10025791_21630</name>
</gene>
<reference evidence="4" key="1">
    <citation type="journal article" date="2019" name="Int. J. Syst. Evol. Microbiol.">
        <title>The Global Catalogue of Microorganisms (GCM) 10K type strain sequencing project: providing services to taxonomists for standard genome sequencing and annotation.</title>
        <authorList>
            <consortium name="The Broad Institute Genomics Platform"/>
            <consortium name="The Broad Institute Genome Sequencing Center for Infectious Disease"/>
            <person name="Wu L."/>
            <person name="Ma J."/>
        </authorList>
    </citation>
    <scope>NUCLEOTIDE SEQUENCE [LARGE SCALE GENOMIC DNA]</scope>
    <source>
        <strain evidence="4">JCM 19134</strain>
    </source>
</reference>
<dbReference type="InterPro" id="IPR025392">
    <property type="entry name" value="DUF4124"/>
</dbReference>
<feature type="domain" description="DUF4124" evidence="2">
    <location>
        <begin position="16"/>
        <end position="51"/>
    </location>
</feature>
<dbReference type="RefSeq" id="WP_345421501.1">
    <property type="nucleotide sequence ID" value="NZ_AP031496.1"/>
</dbReference>
<feature type="region of interest" description="Disordered" evidence="1">
    <location>
        <begin position="128"/>
        <end position="147"/>
    </location>
</feature>
<dbReference type="EMBL" id="BAABLX010000016">
    <property type="protein sequence ID" value="GAA4942719.1"/>
    <property type="molecule type" value="Genomic_DNA"/>
</dbReference>
<evidence type="ECO:0000259" key="2">
    <source>
        <dbReference type="Pfam" id="PF13511"/>
    </source>
</evidence>
<sequence length="147" mass="16749">MVKNRIFIATIFIATIALSVTSWAEIYRWVDDKGRVHYSDRAQDRKAEDVSGSLKSVNITQGQPVQEFGAQQPKSAAELEIDHRTMAENRKRGQVWQTKCDKARQQLKTIGGPVVFTREDGSVFEISEQERADKEHKLRQSIEQNCG</sequence>